<protein>
    <submittedName>
        <fullName evidence="3">RcnB family protein</fullName>
    </submittedName>
</protein>
<evidence type="ECO:0000313" key="4">
    <source>
        <dbReference type="Proteomes" id="UP001058533"/>
    </source>
</evidence>
<dbReference type="Pfam" id="PF11776">
    <property type="entry name" value="RcnB"/>
    <property type="match status" value="1"/>
</dbReference>
<evidence type="ECO:0000313" key="3">
    <source>
        <dbReference type="EMBL" id="UUL82727.1"/>
    </source>
</evidence>
<gene>
    <name evidence="3" type="ORF">NMP03_00290</name>
</gene>
<sequence>MRGLMMTAVLVSALPIGAIAQATQQRATPGIAPTPVVRAPLAPRPLIQPARWGDRYQGRWHAGYRAPGGWTAYRRPVRGFGVPRYWIQPSFYIADFAGYGLGAPPQGYGWYRYYDDAVLIDQAGYVHDSVAGVEWNRDGRGYVDRAEPYRDTVYAARATDDAPMMGTVAGAAINRANDRGPQAPPPPPSQRRGADYAAASVPIAAPLRADVRYGERGEVVQPLPGTMVDNAPGTVTTRTYRPRVITSQRTVMTTAGYVANGYYYPPVMTTTITYGQPATTTVSEGSGRP</sequence>
<dbReference type="Proteomes" id="UP001058533">
    <property type="component" value="Chromosome"/>
</dbReference>
<feature type="chain" id="PRO_5047312201" evidence="2">
    <location>
        <begin position="21"/>
        <end position="289"/>
    </location>
</feature>
<dbReference type="Gene3D" id="3.10.450.160">
    <property type="entry name" value="inner membrane protein cigr"/>
    <property type="match status" value="1"/>
</dbReference>
<evidence type="ECO:0000256" key="2">
    <source>
        <dbReference type="SAM" id="SignalP"/>
    </source>
</evidence>
<accession>A0ABY5LA40</accession>
<keyword evidence="2" id="KW-0732">Signal</keyword>
<dbReference type="RefSeq" id="WP_256506574.1">
    <property type="nucleotide sequence ID" value="NZ_CP101740.1"/>
</dbReference>
<keyword evidence="4" id="KW-1185">Reference proteome</keyword>
<dbReference type="EMBL" id="CP101740">
    <property type="protein sequence ID" value="UUL82727.1"/>
    <property type="molecule type" value="Genomic_DNA"/>
</dbReference>
<dbReference type="InterPro" id="IPR024572">
    <property type="entry name" value="RcnB"/>
</dbReference>
<name>A0ABY5LA40_9SPHN</name>
<organism evidence="3 4">
    <name type="scientific">Sphingomonas qomolangmaensis</name>
    <dbReference type="NCBI Taxonomy" id="2918765"/>
    <lineage>
        <taxon>Bacteria</taxon>
        <taxon>Pseudomonadati</taxon>
        <taxon>Pseudomonadota</taxon>
        <taxon>Alphaproteobacteria</taxon>
        <taxon>Sphingomonadales</taxon>
        <taxon>Sphingomonadaceae</taxon>
        <taxon>Sphingomonas</taxon>
    </lineage>
</organism>
<feature type="region of interest" description="Disordered" evidence="1">
    <location>
        <begin position="175"/>
        <end position="197"/>
    </location>
</feature>
<evidence type="ECO:0000256" key="1">
    <source>
        <dbReference type="SAM" id="MobiDB-lite"/>
    </source>
</evidence>
<proteinExistence type="predicted"/>
<reference evidence="3" key="1">
    <citation type="submission" date="2022-07" db="EMBL/GenBank/DDBJ databases">
        <title>Sphingomonas sp. nov., a novel bacterium isolated from the north slope of the Mount Everest.</title>
        <authorList>
            <person name="Cui X."/>
            <person name="Liu Y."/>
        </authorList>
    </citation>
    <scope>NUCLEOTIDE SEQUENCE</scope>
    <source>
        <strain evidence="3">S5-59</strain>
    </source>
</reference>
<feature type="signal peptide" evidence="2">
    <location>
        <begin position="1"/>
        <end position="20"/>
    </location>
</feature>